<evidence type="ECO:0000313" key="3">
    <source>
        <dbReference type="Proteomes" id="UP000051445"/>
    </source>
</evidence>
<dbReference type="EMBL" id="AZER01000016">
    <property type="protein sequence ID" value="KRL27124.1"/>
    <property type="molecule type" value="Genomic_DNA"/>
</dbReference>
<gene>
    <name evidence="2" type="ORF">FD27_GL000874</name>
</gene>
<organism evidence="2 3">
    <name type="scientific">Limosilactobacillus frumenti DSM 13145</name>
    <dbReference type="NCBI Taxonomy" id="1423746"/>
    <lineage>
        <taxon>Bacteria</taxon>
        <taxon>Bacillati</taxon>
        <taxon>Bacillota</taxon>
        <taxon>Bacilli</taxon>
        <taxon>Lactobacillales</taxon>
        <taxon>Lactobacillaceae</taxon>
        <taxon>Limosilactobacillus</taxon>
    </lineage>
</organism>
<evidence type="ECO:0008006" key="4">
    <source>
        <dbReference type="Google" id="ProtNLM"/>
    </source>
</evidence>
<feature type="transmembrane region" description="Helical" evidence="1">
    <location>
        <begin position="7"/>
        <end position="30"/>
    </location>
</feature>
<name>A0A0R1P908_9LACO</name>
<keyword evidence="3" id="KW-1185">Reference proteome</keyword>
<comment type="caution">
    <text evidence="2">The sequence shown here is derived from an EMBL/GenBank/DDBJ whole genome shotgun (WGS) entry which is preliminary data.</text>
</comment>
<dbReference type="SUPFAM" id="SSF53474">
    <property type="entry name" value="alpha/beta-Hydrolases"/>
    <property type="match status" value="1"/>
</dbReference>
<dbReference type="InterPro" id="IPR029058">
    <property type="entry name" value="AB_hydrolase_fold"/>
</dbReference>
<dbReference type="AlphaFoldDB" id="A0A0R1P908"/>
<dbReference type="Proteomes" id="UP000051445">
    <property type="component" value="Unassembled WGS sequence"/>
</dbReference>
<evidence type="ECO:0000256" key="1">
    <source>
        <dbReference type="SAM" id="Phobius"/>
    </source>
</evidence>
<dbReference type="STRING" id="1423746.FD27_GL000874"/>
<dbReference type="PATRIC" id="fig|1423746.3.peg.885"/>
<evidence type="ECO:0000313" key="2">
    <source>
        <dbReference type="EMBL" id="KRL27124.1"/>
    </source>
</evidence>
<proteinExistence type="predicted"/>
<dbReference type="Gene3D" id="3.40.50.1820">
    <property type="entry name" value="alpha/beta hydrolase"/>
    <property type="match status" value="1"/>
</dbReference>
<keyword evidence="1" id="KW-1133">Transmembrane helix</keyword>
<keyword evidence="1" id="KW-0472">Membrane</keyword>
<keyword evidence="1" id="KW-0812">Transmembrane</keyword>
<dbReference type="InterPro" id="IPR010315">
    <property type="entry name" value="DUF915_hydro-like"/>
</dbReference>
<reference evidence="2 3" key="1">
    <citation type="journal article" date="2015" name="Genome Announc.">
        <title>Expanding the biotechnology potential of lactobacilli through comparative genomics of 213 strains and associated genera.</title>
        <authorList>
            <person name="Sun Z."/>
            <person name="Harris H.M."/>
            <person name="McCann A."/>
            <person name="Guo C."/>
            <person name="Argimon S."/>
            <person name="Zhang W."/>
            <person name="Yang X."/>
            <person name="Jeffery I.B."/>
            <person name="Cooney J.C."/>
            <person name="Kagawa T.F."/>
            <person name="Liu W."/>
            <person name="Song Y."/>
            <person name="Salvetti E."/>
            <person name="Wrobel A."/>
            <person name="Rasinkangas P."/>
            <person name="Parkhill J."/>
            <person name="Rea M.C."/>
            <person name="O'Sullivan O."/>
            <person name="Ritari J."/>
            <person name="Douillard F.P."/>
            <person name="Paul Ross R."/>
            <person name="Yang R."/>
            <person name="Briner A.E."/>
            <person name="Felis G.E."/>
            <person name="de Vos W.M."/>
            <person name="Barrangou R."/>
            <person name="Klaenhammer T.R."/>
            <person name="Caufield P.W."/>
            <person name="Cui Y."/>
            <person name="Zhang H."/>
            <person name="O'Toole P.W."/>
        </authorList>
    </citation>
    <scope>NUCLEOTIDE SEQUENCE [LARGE SCALE GENOMIC DNA]</scope>
    <source>
        <strain evidence="2 3">DSM 13145</strain>
    </source>
</reference>
<sequence>MWGMKKFAKWVIGIIGSFFIVLMAAQFIVLRPLPNHHINSTDQQANVCYTRTPTILIPGWGGNSTTYHKLVQTYQQKQIAQKVMTVWVSPSGQVRTRGSYHDQKNALIQVLYNWNYNASYHPQVHQLDQVLQVLHARYGINKMNVIAHSYGGTEFMHAYFGSPILQHQIKLQRVIFLGVPVEESFGVHVKFVPELFKKSHDKNFKELVRQMTAWAPNKDVAFYNIMGGSDDEVPKIQSEMLQSLVRIHPQLAYHQVVVPHTNHFQLHNRERILNGIAQILWSAK</sequence>
<dbReference type="Pfam" id="PF06028">
    <property type="entry name" value="DUF915"/>
    <property type="match status" value="1"/>
</dbReference>
<protein>
    <recommendedName>
        <fullName evidence="4">Alpha beta hydrolase superfamily protein</fullName>
    </recommendedName>
</protein>
<accession>A0A0R1P908</accession>